<dbReference type="PANTHER" id="PTHR43162:SF1">
    <property type="entry name" value="PRESTALK A DIFFERENTIATION PROTEIN A"/>
    <property type="match status" value="1"/>
</dbReference>
<dbReference type="Gene3D" id="3.40.50.720">
    <property type="entry name" value="NAD(P)-binding Rossmann-like Domain"/>
    <property type="match status" value="1"/>
</dbReference>
<reference evidence="2" key="1">
    <citation type="submission" date="2022-10" db="EMBL/GenBank/DDBJ databases">
        <title>The WGS of Solirubrobacter phytolaccae KCTC 29190.</title>
        <authorList>
            <person name="Jiang Z."/>
        </authorList>
    </citation>
    <scope>NUCLEOTIDE SEQUENCE</scope>
    <source>
        <strain evidence="2">KCTC 29190</strain>
    </source>
</reference>
<comment type="caution">
    <text evidence="2">The sequence shown here is derived from an EMBL/GenBank/DDBJ whole genome shotgun (WGS) entry which is preliminary data.</text>
</comment>
<dbReference type="AlphaFoldDB" id="A0A9X3S681"/>
<gene>
    <name evidence="2" type="ORF">OJ997_00575</name>
</gene>
<sequence length="297" mass="31440">MRSTILITAPTSTIGRELVGELLERGARLRLLARDPSALSADVRERAEVMTGSHGDADVIDRACEGVEAVFWLSPNLPEAVTVDDSFAGFARPAVDAFGRHGVKRVVGISALGRGTPQAKHAGPVTATLALDDLIAGCGVAYRALTCPSLMHNLLNHVGSIREQGAFFMTIDPELKAPTVAARDVAATSARLLLDTEWSGAGEVPCLGPEDLSPNDWARTISDVLGTPVRYEQIPSAAMVERMVGFGFSPAMAQGMADMFEAKNAGLDNAEPRTADATTPTTFRAWCEAVLKPTVEA</sequence>
<dbReference type="EMBL" id="JAPDDP010000001">
    <property type="protein sequence ID" value="MDA0178773.1"/>
    <property type="molecule type" value="Genomic_DNA"/>
</dbReference>
<dbReference type="Gene3D" id="3.90.25.10">
    <property type="entry name" value="UDP-galactose 4-epimerase, domain 1"/>
    <property type="match status" value="1"/>
</dbReference>
<dbReference type="Pfam" id="PF13460">
    <property type="entry name" value="NAD_binding_10"/>
    <property type="match status" value="1"/>
</dbReference>
<feature type="domain" description="NAD(P)-binding" evidence="1">
    <location>
        <begin position="12"/>
        <end position="194"/>
    </location>
</feature>
<keyword evidence="3" id="KW-1185">Reference proteome</keyword>
<dbReference type="InterPro" id="IPR051604">
    <property type="entry name" value="Ergot_Alk_Oxidoreductase"/>
</dbReference>
<accession>A0A9X3S681</accession>
<dbReference type="RefSeq" id="WP_270023033.1">
    <property type="nucleotide sequence ID" value="NZ_JAPDDP010000001.1"/>
</dbReference>
<dbReference type="InterPro" id="IPR016040">
    <property type="entry name" value="NAD(P)-bd_dom"/>
</dbReference>
<organism evidence="2 3">
    <name type="scientific">Solirubrobacter phytolaccae</name>
    <dbReference type="NCBI Taxonomy" id="1404360"/>
    <lineage>
        <taxon>Bacteria</taxon>
        <taxon>Bacillati</taxon>
        <taxon>Actinomycetota</taxon>
        <taxon>Thermoleophilia</taxon>
        <taxon>Solirubrobacterales</taxon>
        <taxon>Solirubrobacteraceae</taxon>
        <taxon>Solirubrobacter</taxon>
    </lineage>
</organism>
<proteinExistence type="predicted"/>
<dbReference type="Proteomes" id="UP001147653">
    <property type="component" value="Unassembled WGS sequence"/>
</dbReference>
<evidence type="ECO:0000313" key="2">
    <source>
        <dbReference type="EMBL" id="MDA0178773.1"/>
    </source>
</evidence>
<name>A0A9X3S681_9ACTN</name>
<dbReference type="SUPFAM" id="SSF51735">
    <property type="entry name" value="NAD(P)-binding Rossmann-fold domains"/>
    <property type="match status" value="1"/>
</dbReference>
<dbReference type="InterPro" id="IPR036291">
    <property type="entry name" value="NAD(P)-bd_dom_sf"/>
</dbReference>
<dbReference type="PANTHER" id="PTHR43162">
    <property type="match status" value="1"/>
</dbReference>
<protein>
    <submittedName>
        <fullName evidence="2">NAD(P)H-binding protein</fullName>
    </submittedName>
</protein>
<evidence type="ECO:0000313" key="3">
    <source>
        <dbReference type="Proteomes" id="UP001147653"/>
    </source>
</evidence>
<evidence type="ECO:0000259" key="1">
    <source>
        <dbReference type="Pfam" id="PF13460"/>
    </source>
</evidence>